<reference evidence="2 3" key="2">
    <citation type="journal article" date="2011" name="PLoS Genet.">
        <title>Caenorhabditis briggsae recombinant inbred line genotypes reveal inter-strain incompatibility and the evolution of recombination.</title>
        <authorList>
            <person name="Ross J.A."/>
            <person name="Koboldt D.C."/>
            <person name="Staisch J.E."/>
            <person name="Chamberlin H.M."/>
            <person name="Gupta B.P."/>
            <person name="Miller R.D."/>
            <person name="Baird S.E."/>
            <person name="Haag E.S."/>
        </authorList>
    </citation>
    <scope>NUCLEOTIDE SEQUENCE [LARGE SCALE GENOMIC DNA]</scope>
    <source>
        <strain evidence="2 3">AF16</strain>
    </source>
</reference>
<dbReference type="InParanoid" id="B6IET5"/>
<keyword evidence="1" id="KW-0812">Transmembrane</keyword>
<reference evidence="2 3" key="1">
    <citation type="journal article" date="2003" name="PLoS Biol.">
        <title>The genome sequence of Caenorhabditis briggsae: a platform for comparative genomics.</title>
        <authorList>
            <person name="Stein L.D."/>
            <person name="Bao Z."/>
            <person name="Blasiar D."/>
            <person name="Blumenthal T."/>
            <person name="Brent M.R."/>
            <person name="Chen N."/>
            <person name="Chinwalla A."/>
            <person name="Clarke L."/>
            <person name="Clee C."/>
            <person name="Coghlan A."/>
            <person name="Coulson A."/>
            <person name="D'Eustachio P."/>
            <person name="Fitch D.H."/>
            <person name="Fulton L.A."/>
            <person name="Fulton R.E."/>
            <person name="Griffiths-Jones S."/>
            <person name="Harris T.W."/>
            <person name="Hillier L.W."/>
            <person name="Kamath R."/>
            <person name="Kuwabara P.E."/>
            <person name="Mardis E.R."/>
            <person name="Marra M.A."/>
            <person name="Miner T.L."/>
            <person name="Minx P."/>
            <person name="Mullikin J.C."/>
            <person name="Plumb R.W."/>
            <person name="Rogers J."/>
            <person name="Schein J.E."/>
            <person name="Sohrmann M."/>
            <person name="Spieth J."/>
            <person name="Stajich J.E."/>
            <person name="Wei C."/>
            <person name="Willey D."/>
            <person name="Wilson R.K."/>
            <person name="Durbin R."/>
            <person name="Waterston R.H."/>
        </authorList>
    </citation>
    <scope>NUCLEOTIDE SEQUENCE [LARGE SCALE GENOMIC DNA]</scope>
    <source>
        <strain evidence="2 3">AF16</strain>
    </source>
</reference>
<dbReference type="OMA" id="WETHCTA"/>
<name>B6IET5_CAEBR</name>
<protein>
    <submittedName>
        <fullName evidence="2">Protein CBG26969</fullName>
    </submittedName>
</protein>
<dbReference type="CTD" id="68918433"/>
<keyword evidence="1" id="KW-1133">Transmembrane helix</keyword>
<accession>B6IET5</accession>
<dbReference type="AlphaFoldDB" id="B6IET5"/>
<sequence>MEPTVFLETIAKFVFFPICLLSFIGVSLYCKYVYDRIQMKKCIEHYNPKGMTYPHDYTRRLSWWETHCTARGSIPKIIISPLVISNDYKDLEKGSPLGEIIHGELYRRDSGLHLSPPRRV</sequence>
<proteinExistence type="predicted"/>
<dbReference type="EMBL" id="HE601256">
    <property type="protein sequence ID" value="CAR98415.1"/>
    <property type="molecule type" value="Genomic_DNA"/>
</dbReference>
<dbReference type="WormBase" id="CBG26969">
    <property type="protein sequence ID" value="CBP32079"/>
    <property type="gene ID" value="WBGene00088383"/>
</dbReference>
<keyword evidence="3" id="KW-1185">Reference proteome</keyword>
<feature type="transmembrane region" description="Helical" evidence="1">
    <location>
        <begin position="13"/>
        <end position="34"/>
    </location>
</feature>
<gene>
    <name evidence="2 4" type="ORF">CBG26969</name>
    <name evidence="2" type="ORF">CBG_26969</name>
</gene>
<organism evidence="2 3">
    <name type="scientific">Caenorhabditis briggsae</name>
    <dbReference type="NCBI Taxonomy" id="6238"/>
    <lineage>
        <taxon>Eukaryota</taxon>
        <taxon>Metazoa</taxon>
        <taxon>Ecdysozoa</taxon>
        <taxon>Nematoda</taxon>
        <taxon>Chromadorea</taxon>
        <taxon>Rhabditida</taxon>
        <taxon>Rhabditina</taxon>
        <taxon>Rhabditomorpha</taxon>
        <taxon>Rhabditoidea</taxon>
        <taxon>Rhabditidae</taxon>
        <taxon>Peloderinae</taxon>
        <taxon>Caenorhabditis</taxon>
    </lineage>
</organism>
<evidence type="ECO:0000313" key="2">
    <source>
        <dbReference type="EMBL" id="CAR98415.1"/>
    </source>
</evidence>
<dbReference type="RefSeq" id="XP_045097988.1">
    <property type="nucleotide sequence ID" value="XM_045236967.1"/>
</dbReference>
<dbReference type="GeneID" id="68918433"/>
<dbReference type="HOGENOM" id="CLU_2075216_0_0_1"/>
<evidence type="ECO:0000313" key="3">
    <source>
        <dbReference type="Proteomes" id="UP000008549"/>
    </source>
</evidence>
<evidence type="ECO:0000313" key="4">
    <source>
        <dbReference type="WormBase" id="CBG26969"/>
    </source>
</evidence>
<keyword evidence="1" id="KW-0472">Membrane</keyword>
<dbReference type="KEGG" id="cbr:CBG_26969"/>
<dbReference type="Proteomes" id="UP000008549">
    <property type="component" value="Unassembled WGS sequence"/>
</dbReference>
<evidence type="ECO:0000256" key="1">
    <source>
        <dbReference type="SAM" id="Phobius"/>
    </source>
</evidence>